<dbReference type="PATRIC" id="fig|1349767.4.peg.552"/>
<dbReference type="STRING" id="1349767.GJA_3970"/>
<keyword evidence="2" id="KW-1185">Reference proteome</keyword>
<protein>
    <submittedName>
        <fullName evidence="1">Uncharacterized protein</fullName>
    </submittedName>
</protein>
<dbReference type="EMBL" id="HG322949">
    <property type="protein sequence ID" value="CDG84581.1"/>
    <property type="molecule type" value="Genomic_DNA"/>
</dbReference>
<reference evidence="1 2" key="1">
    <citation type="journal article" date="2015" name="Genome Announc.">
        <title>Genome Sequence of Mushroom Soft-Rot Pathogen Janthinobacterium agaricidamnosum.</title>
        <authorList>
            <person name="Graupner K."/>
            <person name="Lackner G."/>
            <person name="Hertweck C."/>
        </authorList>
    </citation>
    <scope>NUCLEOTIDE SEQUENCE [LARGE SCALE GENOMIC DNA]</scope>
    <source>
        <strain evidence="2">NBRC 102515 / DSM 9628</strain>
    </source>
</reference>
<proteinExistence type="predicted"/>
<organism evidence="1 2">
    <name type="scientific">Janthinobacterium agaricidamnosum NBRC 102515 = DSM 9628</name>
    <dbReference type="NCBI Taxonomy" id="1349767"/>
    <lineage>
        <taxon>Bacteria</taxon>
        <taxon>Pseudomonadati</taxon>
        <taxon>Pseudomonadota</taxon>
        <taxon>Betaproteobacteria</taxon>
        <taxon>Burkholderiales</taxon>
        <taxon>Oxalobacteraceae</taxon>
        <taxon>Janthinobacterium</taxon>
    </lineage>
</organism>
<evidence type="ECO:0000313" key="2">
    <source>
        <dbReference type="Proteomes" id="UP000027604"/>
    </source>
</evidence>
<gene>
    <name evidence="1" type="ORF">GJA_3970</name>
</gene>
<dbReference type="eggNOG" id="ENOG50302B6">
    <property type="taxonomic scope" value="Bacteria"/>
</dbReference>
<name>W0V9L2_9BURK</name>
<evidence type="ECO:0000313" key="1">
    <source>
        <dbReference type="EMBL" id="CDG84581.1"/>
    </source>
</evidence>
<dbReference type="KEGG" id="jag:GJA_3970"/>
<dbReference type="HOGENOM" id="CLU_1072851_0_0_4"/>
<accession>W0V9L2</accession>
<dbReference type="Proteomes" id="UP000027604">
    <property type="component" value="Chromosome I"/>
</dbReference>
<dbReference type="AlphaFoldDB" id="W0V9L2"/>
<sequence length="275" mass="28679">MGQALRIGVSRSAVAVLRSSRWSGDRLSRLAEQDVLASSAGAEDAYAALGQALDAVLRTTAGAGHAGWPVSFVLDDDLLRLWQVALPSGASKPQDLAAAAAMRFQALYGESPAAWSINAGWAAGAPFFGAMPRALLAQIERVAAAHKLHIVAIVPHFAAAWNRWQGSLAGGAWYGLMHDGVLTVAAVEAGVLRAVRPLPVPHGAEHYWLNQTLRREALLLDLAAPSKLMLSGPAPLSWSKPSSTAGDLPVALLEPAALGADWPASARLARAGSTT</sequence>